<keyword evidence="1" id="KW-1133">Transmembrane helix</keyword>
<dbReference type="AlphaFoldDB" id="A0AAN4TQ70"/>
<organism evidence="2 3">
    <name type="scientific">Pseudomonas syringae pv. actinidiae</name>
    <dbReference type="NCBI Taxonomy" id="103796"/>
    <lineage>
        <taxon>Bacteria</taxon>
        <taxon>Pseudomonadati</taxon>
        <taxon>Pseudomonadota</taxon>
        <taxon>Gammaproteobacteria</taxon>
        <taxon>Pseudomonadales</taxon>
        <taxon>Pseudomonadaceae</taxon>
        <taxon>Pseudomonas</taxon>
        <taxon>Pseudomonas syringae</taxon>
    </lineage>
</organism>
<keyword evidence="1" id="KW-0472">Membrane</keyword>
<evidence type="ECO:0000313" key="2">
    <source>
        <dbReference type="EMBL" id="GBH21676.1"/>
    </source>
</evidence>
<proteinExistence type="predicted"/>
<sequence>MVDLLGNLLVFGAVIYVEHCGFPICFWRTRNRALVLPKPATGRAGSAAMEPLTAQ</sequence>
<protein>
    <submittedName>
        <fullName evidence="2">Uncharacterized membrane protein YfcA</fullName>
    </submittedName>
</protein>
<evidence type="ECO:0000313" key="3">
    <source>
        <dbReference type="Proteomes" id="UP000248291"/>
    </source>
</evidence>
<reference evidence="2 3" key="1">
    <citation type="submission" date="2018-04" db="EMBL/GenBank/DDBJ databases">
        <title>Draft genome sequence of Pseudomonas syringae pv. actinidiae biovar 3 strains isolated from kiwifruit in Kagawa prefecture.</title>
        <authorList>
            <person name="Tabuchi M."/>
            <person name="Saito M."/>
            <person name="Fujiwara S."/>
            <person name="Sasa N."/>
            <person name="Akimitsu K."/>
            <person name="Gomi K."/>
            <person name="Konishi-Sugita S."/>
            <person name="Hamano K."/>
            <person name="Kataoka I."/>
        </authorList>
    </citation>
    <scope>NUCLEOTIDE SEQUENCE [LARGE SCALE GENOMIC DNA]</scope>
    <source>
        <strain evidence="2 3">MAFF212211</strain>
    </source>
</reference>
<keyword evidence="1" id="KW-0812">Transmembrane</keyword>
<name>A0AAN4TQ70_PSESF</name>
<evidence type="ECO:0000256" key="1">
    <source>
        <dbReference type="SAM" id="Phobius"/>
    </source>
</evidence>
<gene>
    <name evidence="2" type="ORF">KPSA3_07728</name>
</gene>
<comment type="caution">
    <text evidence="2">The sequence shown here is derived from an EMBL/GenBank/DDBJ whole genome shotgun (WGS) entry which is preliminary data.</text>
</comment>
<dbReference type="EMBL" id="BGKA01000333">
    <property type="protein sequence ID" value="GBH21676.1"/>
    <property type="molecule type" value="Genomic_DNA"/>
</dbReference>
<accession>A0AAN4TQ70</accession>
<dbReference type="Proteomes" id="UP000248291">
    <property type="component" value="Unassembled WGS sequence"/>
</dbReference>
<feature type="transmembrane region" description="Helical" evidence="1">
    <location>
        <begin position="6"/>
        <end position="27"/>
    </location>
</feature>